<feature type="region of interest" description="Disordered" evidence="9">
    <location>
        <begin position="351"/>
        <end position="375"/>
    </location>
</feature>
<dbReference type="Pfam" id="PF01568">
    <property type="entry name" value="Molydop_binding"/>
    <property type="match status" value="1"/>
</dbReference>
<comment type="subcellular location">
    <subcellularLocation>
        <location evidence="2">Cell envelope</location>
    </subcellularLocation>
</comment>
<comment type="cofactor">
    <cofactor evidence="1">
        <name>[4Fe-4S] cluster</name>
        <dbReference type="ChEBI" id="CHEBI:49883"/>
    </cofactor>
</comment>
<dbReference type="InterPro" id="IPR006657">
    <property type="entry name" value="MoPterin_dinucl-bd_dom"/>
</dbReference>
<dbReference type="Pfam" id="PF00384">
    <property type="entry name" value="Molybdopterin"/>
    <property type="match status" value="1"/>
</dbReference>
<feature type="domain" description="4Fe-4S Mo/W bis-MGD-type" evidence="10">
    <location>
        <begin position="39"/>
        <end position="95"/>
    </location>
</feature>
<accession>A0ABP7B8E9</accession>
<dbReference type="PROSITE" id="PS51669">
    <property type="entry name" value="4FE4S_MOW_BIS_MGD"/>
    <property type="match status" value="1"/>
</dbReference>
<dbReference type="NCBIfam" id="NF041513">
    <property type="entry name" value="formate_DH_Act"/>
    <property type="match status" value="1"/>
</dbReference>
<evidence type="ECO:0000259" key="10">
    <source>
        <dbReference type="PROSITE" id="PS51669"/>
    </source>
</evidence>
<dbReference type="InterPro" id="IPR009010">
    <property type="entry name" value="Asp_de-COase-like_dom_sf"/>
</dbReference>
<dbReference type="Gene3D" id="3.30.200.210">
    <property type="match status" value="1"/>
</dbReference>
<dbReference type="InterPro" id="IPR006963">
    <property type="entry name" value="Mopterin_OxRdtase_4Fe-4S_dom"/>
</dbReference>
<dbReference type="EMBL" id="BAAAZP010000021">
    <property type="protein sequence ID" value="GAA3652713.1"/>
    <property type="molecule type" value="Genomic_DNA"/>
</dbReference>
<evidence type="ECO:0000256" key="3">
    <source>
        <dbReference type="ARBA" id="ARBA00010312"/>
    </source>
</evidence>
<dbReference type="RefSeq" id="WP_344874279.1">
    <property type="nucleotide sequence ID" value="NZ_BAAAZP010000021.1"/>
</dbReference>
<dbReference type="SUPFAM" id="SSF50692">
    <property type="entry name" value="ADC-like"/>
    <property type="match status" value="1"/>
</dbReference>
<keyword evidence="8" id="KW-0411">Iron-sulfur</keyword>
<evidence type="ECO:0000256" key="5">
    <source>
        <dbReference type="ARBA" id="ARBA00022723"/>
    </source>
</evidence>
<dbReference type="InterPro" id="IPR048158">
    <property type="entry name" value="Formate_DH_Act"/>
</dbReference>
<organism evidence="11 12">
    <name type="scientific">Nonomuraea antimicrobica</name>
    <dbReference type="NCBI Taxonomy" id="561173"/>
    <lineage>
        <taxon>Bacteria</taxon>
        <taxon>Bacillati</taxon>
        <taxon>Actinomycetota</taxon>
        <taxon>Actinomycetes</taxon>
        <taxon>Streptosporangiales</taxon>
        <taxon>Streptosporangiaceae</taxon>
        <taxon>Nonomuraea</taxon>
    </lineage>
</organism>
<evidence type="ECO:0000256" key="2">
    <source>
        <dbReference type="ARBA" id="ARBA00004196"/>
    </source>
</evidence>
<evidence type="ECO:0000256" key="7">
    <source>
        <dbReference type="ARBA" id="ARBA00023004"/>
    </source>
</evidence>
<dbReference type="SMART" id="SM00926">
    <property type="entry name" value="Molybdop_Fe4S4"/>
    <property type="match status" value="1"/>
</dbReference>
<keyword evidence="12" id="KW-1185">Reference proteome</keyword>
<comment type="caution">
    <text evidence="11">The sequence shown here is derived from an EMBL/GenBank/DDBJ whole genome shotgun (WGS) entry which is preliminary data.</text>
</comment>
<proteinExistence type="inferred from homology"/>
<name>A0ABP7B8E9_9ACTN</name>
<keyword evidence="7" id="KW-0408">Iron</keyword>
<dbReference type="Gene3D" id="3.40.228.10">
    <property type="entry name" value="Dimethylsulfoxide Reductase, domain 2"/>
    <property type="match status" value="2"/>
</dbReference>
<evidence type="ECO:0000256" key="8">
    <source>
        <dbReference type="ARBA" id="ARBA00023014"/>
    </source>
</evidence>
<keyword evidence="6" id="KW-0560">Oxidoreductase</keyword>
<dbReference type="Gene3D" id="2.40.40.20">
    <property type="match status" value="1"/>
</dbReference>
<evidence type="ECO:0000313" key="12">
    <source>
        <dbReference type="Proteomes" id="UP001500902"/>
    </source>
</evidence>
<evidence type="ECO:0000256" key="6">
    <source>
        <dbReference type="ARBA" id="ARBA00023002"/>
    </source>
</evidence>
<comment type="similarity">
    <text evidence="3">Belongs to the prokaryotic molybdopterin-containing oxidoreductase family.</text>
</comment>
<evidence type="ECO:0000256" key="1">
    <source>
        <dbReference type="ARBA" id="ARBA00001966"/>
    </source>
</evidence>
<dbReference type="PANTHER" id="PTHR43598">
    <property type="entry name" value="TUNGSTEN-CONTAINING FORMYLMETHANOFURAN DEHYDROGENASE 2 SUBUNIT B"/>
    <property type="match status" value="1"/>
</dbReference>
<dbReference type="InterPro" id="IPR006656">
    <property type="entry name" value="Mopterin_OxRdtase"/>
</dbReference>
<dbReference type="PANTHER" id="PTHR43598:SF1">
    <property type="entry name" value="FORMATE DEHYDROGENASE-O MAJOR SUBUNIT"/>
    <property type="match status" value="1"/>
</dbReference>
<evidence type="ECO:0000256" key="4">
    <source>
        <dbReference type="ARBA" id="ARBA00022485"/>
    </source>
</evidence>
<sequence>MEFSWPLLRQLTGDDRTARGPAARSARTEAWRARTATADRVVKSVCPFCAVGCAQNVYVREEKVVQIEGDPDSPISRGRLCPKGAASLQLTTGFSRQRRALYRPPGAADWQRIDLATAMDLIADRIIATRRETWQWEQDGLRTARTMGIASLGGATLDNEENYLIKKLLTALGVVQIENQARVCHSSTVVGLGTSFGRGGATTFMQDMQHSDCIVIQGSNFAEAHPVGFQWVMEAKARGAVIIHVDPRFTRTSAPADLHVPIRAGSDVAFLGAIINHVLENELYFHEYVLNYTNAATILREDYRDTEDLDGVFSGFDPESRTYDPDSWQYEGMTTVAASGERNAEYERRLGKVPPGRGEVQGGTGVPLDGHPQRDETLRHPRCVLQVLRRHFARYTPETVERVCGVPRRLFEEVCRHLTENSGPEKTSEFVYAVGWTQHSDGSQFIRAASILQLLLGNIGRPGGGIQALRGHASIQGSSDVPTLFNLLPGYIPMPHAHENERLRDFLSADAPHKGCWADMPAYLVSLLKAWWGESAQPDNDYRFGWLPRLTGSHSTYDTVLAQLDGVCKGYLLLGENPAVGSANARMQRLGMARLDWLVVRDLNLIESATWWKDGPEIETGELRTADIGTEVFFLHAACHTEKSGSFTNTNRLLQWHHQAVEPEDDARSDLWFMYHLGRIIREKLAGSQDPMDAPVLGLTWDYPVGGELAEPSAEAVLAEINGWDGEGRPLPGYHALKDDGSTACGCWIYSGVYADGVNQAARRRPAAEQDWIAAEWAWAWPANRRILYNRASARPDGTPWSERKRLVWWDAEAERWTGHDVPDFESGKSPGYRPPPDAQGSAALSGIDPFIMQADGKGWLFAPAGVVDGPLPTHYEPQDSPVANPLYGRQCNPARKVYPHEDNRYQPSGDEPGASVYPYVVTTYRLTEHFTAGGMSRFTPYLAELQPEMFCEVSPSLAAERALVHGDWATIVTARNAIEARVMVTDRIPSLHLDGRVVHQIGLPFHFGPNGLAKGDAANELAAISLDPNAHIQEVKALSADIRPGRRPRGPALPELVRSYQRRAGVGAGTGTEA</sequence>
<gene>
    <name evidence="11" type="primary">fdh</name>
    <name evidence="11" type="ORF">GCM10022224_014610</name>
</gene>
<feature type="region of interest" description="Disordered" evidence="9">
    <location>
        <begin position="821"/>
        <end position="841"/>
    </location>
</feature>
<protein>
    <submittedName>
        <fullName evidence="11">Formate dehydrogenase</fullName>
    </submittedName>
</protein>
<evidence type="ECO:0000313" key="11">
    <source>
        <dbReference type="EMBL" id="GAA3652713.1"/>
    </source>
</evidence>
<reference evidence="12" key="1">
    <citation type="journal article" date="2019" name="Int. J. Syst. Evol. Microbiol.">
        <title>The Global Catalogue of Microorganisms (GCM) 10K type strain sequencing project: providing services to taxonomists for standard genome sequencing and annotation.</title>
        <authorList>
            <consortium name="The Broad Institute Genomics Platform"/>
            <consortium name="The Broad Institute Genome Sequencing Center for Infectious Disease"/>
            <person name="Wu L."/>
            <person name="Ma J."/>
        </authorList>
    </citation>
    <scope>NUCLEOTIDE SEQUENCE [LARGE SCALE GENOMIC DNA]</scope>
    <source>
        <strain evidence="12">JCM 16904</strain>
    </source>
</reference>
<dbReference type="CDD" id="cd02792">
    <property type="entry name" value="MopB_CT_Formate-Dh-Na-like"/>
    <property type="match status" value="1"/>
</dbReference>
<dbReference type="Gene3D" id="3.40.50.740">
    <property type="match status" value="1"/>
</dbReference>
<dbReference type="SUPFAM" id="SSF53706">
    <property type="entry name" value="Formate dehydrogenase/DMSO reductase, domains 1-3"/>
    <property type="match status" value="1"/>
</dbReference>
<dbReference type="Pfam" id="PF04879">
    <property type="entry name" value="Molybdop_Fe4S4"/>
    <property type="match status" value="1"/>
</dbReference>
<dbReference type="Proteomes" id="UP001500902">
    <property type="component" value="Unassembled WGS sequence"/>
</dbReference>
<keyword evidence="5" id="KW-0479">Metal-binding</keyword>
<keyword evidence="4" id="KW-0004">4Fe-4S</keyword>
<evidence type="ECO:0000256" key="9">
    <source>
        <dbReference type="SAM" id="MobiDB-lite"/>
    </source>
</evidence>